<dbReference type="PRINTS" id="PR00502">
    <property type="entry name" value="NUDIXFAMILY"/>
</dbReference>
<gene>
    <name evidence="10" type="ORF">GWC95_08440</name>
</gene>
<accession>A0ABW9ZW59</accession>
<sequence length="190" mass="22101">MEQQRDLRWKKLSSKYIYDDRWFRARADSCAFPDGRIIEPYYVVELPDWCNTVVVTADERIILVRQYRYPVDQTTYELPGGIIEKGEDPLNAAIREMEEETGYTSEDVSFLMKLAPNPAINNNTAYFYLAKNAVPSGRQHFDALEDMDTVSFSKEEIWQLLRENQLQHGVQIGPLYAALVKLGWLEVKIQ</sequence>
<keyword evidence="11" id="KW-1185">Reference proteome</keyword>
<evidence type="ECO:0000256" key="4">
    <source>
        <dbReference type="ARBA" id="ARBA00016377"/>
    </source>
</evidence>
<evidence type="ECO:0000256" key="3">
    <source>
        <dbReference type="ARBA" id="ARBA00007275"/>
    </source>
</evidence>
<dbReference type="InterPro" id="IPR000086">
    <property type="entry name" value="NUDIX_hydrolase_dom"/>
</dbReference>
<dbReference type="Gene3D" id="3.90.79.10">
    <property type="entry name" value="Nucleoside Triphosphate Pyrophosphohydrolase"/>
    <property type="match status" value="1"/>
</dbReference>
<dbReference type="GO" id="GO:0016787">
    <property type="term" value="F:hydrolase activity"/>
    <property type="evidence" value="ECO:0007669"/>
    <property type="project" value="UniProtKB-KW"/>
</dbReference>
<evidence type="ECO:0000256" key="7">
    <source>
        <dbReference type="ARBA" id="ARBA00032272"/>
    </source>
</evidence>
<keyword evidence="5 8" id="KW-0378">Hydrolase</keyword>
<dbReference type="InterPro" id="IPR020476">
    <property type="entry name" value="Nudix_hydrolase"/>
</dbReference>
<dbReference type="InterPro" id="IPR020084">
    <property type="entry name" value="NUDIX_hydrolase_CS"/>
</dbReference>
<dbReference type="EMBL" id="JAACJS010000012">
    <property type="protein sequence ID" value="NCI49947.1"/>
    <property type="molecule type" value="Genomic_DNA"/>
</dbReference>
<evidence type="ECO:0000259" key="9">
    <source>
        <dbReference type="PROSITE" id="PS51462"/>
    </source>
</evidence>
<dbReference type="RefSeq" id="WP_161818267.1">
    <property type="nucleotide sequence ID" value="NZ_JAACJS010000012.1"/>
</dbReference>
<dbReference type="CDD" id="cd03424">
    <property type="entry name" value="NUDIX_ADPRase_Nudt5_UGPPase_Nudt14"/>
    <property type="match status" value="1"/>
</dbReference>
<evidence type="ECO:0000256" key="8">
    <source>
        <dbReference type="RuleBase" id="RU003476"/>
    </source>
</evidence>
<dbReference type="InterPro" id="IPR015797">
    <property type="entry name" value="NUDIX_hydrolase-like_dom_sf"/>
</dbReference>
<proteinExistence type="inferred from homology"/>
<evidence type="ECO:0000256" key="2">
    <source>
        <dbReference type="ARBA" id="ARBA00001946"/>
    </source>
</evidence>
<comment type="cofactor">
    <cofactor evidence="2">
        <name>Mg(2+)</name>
        <dbReference type="ChEBI" id="CHEBI:18420"/>
    </cofactor>
</comment>
<evidence type="ECO:0000256" key="1">
    <source>
        <dbReference type="ARBA" id="ARBA00000847"/>
    </source>
</evidence>
<reference evidence="10 11" key="1">
    <citation type="submission" date="2020-01" db="EMBL/GenBank/DDBJ databases">
        <title>Genome analysis.</title>
        <authorList>
            <person name="Wu S."/>
            <person name="Wang G."/>
        </authorList>
    </citation>
    <scope>NUCLEOTIDE SEQUENCE [LARGE SCALE GENOMIC DNA]</scope>
    <source>
        <strain evidence="10 11">SYL130</strain>
    </source>
</reference>
<comment type="similarity">
    <text evidence="3">Belongs to the Nudix hydrolase family. NudK subfamily.</text>
</comment>
<dbReference type="PROSITE" id="PS51462">
    <property type="entry name" value="NUDIX"/>
    <property type="match status" value="1"/>
</dbReference>
<comment type="caution">
    <text evidence="10">The sequence shown here is derived from an EMBL/GenBank/DDBJ whole genome shotgun (WGS) entry which is preliminary data.</text>
</comment>
<evidence type="ECO:0000256" key="6">
    <source>
        <dbReference type="ARBA" id="ARBA00032162"/>
    </source>
</evidence>
<evidence type="ECO:0000313" key="10">
    <source>
        <dbReference type="EMBL" id="NCI49947.1"/>
    </source>
</evidence>
<protein>
    <recommendedName>
        <fullName evidence="4">GDP-mannose pyrophosphatase</fullName>
    </recommendedName>
    <alternativeName>
        <fullName evidence="6">GDP-mannose hydrolase</fullName>
    </alternativeName>
    <alternativeName>
        <fullName evidence="7">GDPMK</fullName>
    </alternativeName>
</protein>
<dbReference type="SUPFAM" id="SSF55811">
    <property type="entry name" value="Nudix"/>
    <property type="match status" value="1"/>
</dbReference>
<feature type="domain" description="Nudix hydrolase" evidence="9">
    <location>
        <begin position="45"/>
        <end position="174"/>
    </location>
</feature>
<dbReference type="PANTHER" id="PTHR11839:SF18">
    <property type="entry name" value="NUDIX HYDROLASE DOMAIN-CONTAINING PROTEIN"/>
    <property type="match status" value="1"/>
</dbReference>
<dbReference type="PANTHER" id="PTHR11839">
    <property type="entry name" value="UDP/ADP-SUGAR PYROPHOSPHATASE"/>
    <property type="match status" value="1"/>
</dbReference>
<evidence type="ECO:0000313" key="11">
    <source>
        <dbReference type="Proteomes" id="UP000753802"/>
    </source>
</evidence>
<dbReference type="PROSITE" id="PS00893">
    <property type="entry name" value="NUDIX_BOX"/>
    <property type="match status" value="1"/>
</dbReference>
<organism evidence="10 11">
    <name type="scientific">Sediminibacterium roseum</name>
    <dbReference type="NCBI Taxonomy" id="1978412"/>
    <lineage>
        <taxon>Bacteria</taxon>
        <taxon>Pseudomonadati</taxon>
        <taxon>Bacteroidota</taxon>
        <taxon>Chitinophagia</taxon>
        <taxon>Chitinophagales</taxon>
        <taxon>Chitinophagaceae</taxon>
        <taxon>Sediminibacterium</taxon>
    </lineage>
</organism>
<dbReference type="Pfam" id="PF00293">
    <property type="entry name" value="NUDIX"/>
    <property type="match status" value="1"/>
</dbReference>
<comment type="catalytic activity">
    <reaction evidence="1">
        <text>GDP-alpha-D-mannose + H2O = alpha-D-mannose 1-phosphate + GMP + 2 H(+)</text>
        <dbReference type="Rhea" id="RHEA:27978"/>
        <dbReference type="ChEBI" id="CHEBI:15377"/>
        <dbReference type="ChEBI" id="CHEBI:15378"/>
        <dbReference type="ChEBI" id="CHEBI:57527"/>
        <dbReference type="ChEBI" id="CHEBI:58115"/>
        <dbReference type="ChEBI" id="CHEBI:58409"/>
    </reaction>
</comment>
<name>A0ABW9ZW59_9BACT</name>
<evidence type="ECO:0000256" key="5">
    <source>
        <dbReference type="ARBA" id="ARBA00022801"/>
    </source>
</evidence>
<dbReference type="Proteomes" id="UP000753802">
    <property type="component" value="Unassembled WGS sequence"/>
</dbReference>